<evidence type="ECO:0000313" key="1">
    <source>
        <dbReference type="EMBL" id="TEA34802.1"/>
    </source>
</evidence>
<feature type="non-terminal residue" evidence="1">
    <location>
        <position position="1"/>
    </location>
</feature>
<evidence type="ECO:0000313" key="2">
    <source>
        <dbReference type="Proteomes" id="UP000295264"/>
    </source>
</evidence>
<feature type="non-terminal residue" evidence="1">
    <location>
        <position position="70"/>
    </location>
</feature>
<sequence length="70" mass="7818">VTSLLVHWVRLHFPNAGGLGLIPGWEIRSCMHAATKSAQPQLRIHMPQLRIHMSQLRSPHATTKDPACCN</sequence>
<dbReference type="Proteomes" id="UP000295264">
    <property type="component" value="Unassembled WGS sequence"/>
</dbReference>
<proteinExistence type="predicted"/>
<reference evidence="1 2" key="1">
    <citation type="journal article" date="2018" name="Genomics">
        <title>Molecular footprints of inshore aquatic adaptation in Indo-Pacific humpback dolphin (Sousa chinensis).</title>
        <authorList>
            <person name="Ming Y."/>
            <person name="Jian J."/>
            <person name="Yu F."/>
            <person name="Yu X."/>
            <person name="Wang J."/>
            <person name="Liu W."/>
        </authorList>
    </citation>
    <scope>NUCLEOTIDE SEQUENCE [LARGE SCALE GENOMIC DNA]</scope>
    <source>
        <strain evidence="1">MY-2018</strain>
        <tissue evidence="1">Skin</tissue>
    </source>
</reference>
<dbReference type="EMBL" id="QWLN02008547">
    <property type="protein sequence ID" value="TEA34802.1"/>
    <property type="molecule type" value="Genomic_DNA"/>
</dbReference>
<organism evidence="1 2">
    <name type="scientific">Sousa chinensis</name>
    <name type="common">Indo-pacific humpbacked dolphin</name>
    <name type="synonym">Steno chinensis</name>
    <dbReference type="NCBI Taxonomy" id="103600"/>
    <lineage>
        <taxon>Eukaryota</taxon>
        <taxon>Metazoa</taxon>
        <taxon>Chordata</taxon>
        <taxon>Craniata</taxon>
        <taxon>Vertebrata</taxon>
        <taxon>Euteleostomi</taxon>
        <taxon>Mammalia</taxon>
        <taxon>Eutheria</taxon>
        <taxon>Laurasiatheria</taxon>
        <taxon>Artiodactyla</taxon>
        <taxon>Whippomorpha</taxon>
        <taxon>Cetacea</taxon>
        <taxon>Odontoceti</taxon>
        <taxon>Delphinidae</taxon>
        <taxon>Sousa</taxon>
    </lineage>
</organism>
<accession>A0A484GGM9</accession>
<gene>
    <name evidence="1" type="ORF">DBR06_SOUSAS11910026</name>
</gene>
<dbReference type="AlphaFoldDB" id="A0A484GGM9"/>
<name>A0A484GGM9_SOUCH</name>
<keyword evidence="2" id="KW-1185">Reference proteome</keyword>
<comment type="caution">
    <text evidence="1">The sequence shown here is derived from an EMBL/GenBank/DDBJ whole genome shotgun (WGS) entry which is preliminary data.</text>
</comment>
<protein>
    <submittedName>
        <fullName evidence="1">Uncharacterized protein</fullName>
    </submittedName>
</protein>